<dbReference type="Proteomes" id="UP000434052">
    <property type="component" value="Unassembled WGS sequence"/>
</dbReference>
<evidence type="ECO:0000256" key="1">
    <source>
        <dbReference type="SAM" id="Phobius"/>
    </source>
</evidence>
<feature type="transmembrane region" description="Helical" evidence="1">
    <location>
        <begin position="166"/>
        <end position="187"/>
    </location>
</feature>
<keyword evidence="1" id="KW-0812">Transmembrane</keyword>
<evidence type="ECO:0000313" key="2">
    <source>
        <dbReference type="EMBL" id="TVM33643.1"/>
    </source>
</evidence>
<comment type="caution">
    <text evidence="2">The sequence shown here is derived from an EMBL/GenBank/DDBJ whole genome shotgun (WGS) entry which is preliminary data.</text>
</comment>
<accession>A0A6P1ZHA1</accession>
<sequence length="201" mass="20957">MQQFTQLPTLLSRLGILAAVCGLLGLTLFTRQQSDGVLVVSLFALCVAGLCFSVESILERRDNVRTSNYGTHVYVYGFQAVSRGFSAALLCCVALAALGAWMFGFSEALTAWIGSHPGSIAAVGGLWLASAQAGTVAGAALSTLDAPDGNTASRAVNVFNMLVEKLIAVLLTLVGTALFIVGCIALAHGWRTGDILTHILP</sequence>
<feature type="transmembrane region" description="Helical" evidence="1">
    <location>
        <begin position="12"/>
        <end position="30"/>
    </location>
</feature>
<dbReference type="EMBL" id="QMIF01000006">
    <property type="protein sequence ID" value="TVM33643.1"/>
    <property type="molecule type" value="Genomic_DNA"/>
</dbReference>
<protein>
    <submittedName>
        <fullName evidence="2">Uncharacterized protein</fullName>
    </submittedName>
</protein>
<gene>
    <name evidence="2" type="ORF">DQK91_10455</name>
</gene>
<organism evidence="2 3">
    <name type="scientific">Oceanidesulfovibrio marinus</name>
    <dbReference type="NCBI Taxonomy" id="370038"/>
    <lineage>
        <taxon>Bacteria</taxon>
        <taxon>Pseudomonadati</taxon>
        <taxon>Thermodesulfobacteriota</taxon>
        <taxon>Desulfovibrionia</taxon>
        <taxon>Desulfovibrionales</taxon>
        <taxon>Desulfovibrionaceae</taxon>
        <taxon>Oceanidesulfovibrio</taxon>
    </lineage>
</organism>
<evidence type="ECO:0000313" key="3">
    <source>
        <dbReference type="Proteomes" id="UP000434052"/>
    </source>
</evidence>
<reference evidence="2 3" key="1">
    <citation type="submission" date="2018-06" db="EMBL/GenBank/DDBJ databases">
        <title>Complete genome of Desulfovibrio marinus P48SEP.</title>
        <authorList>
            <person name="Crispim J.S."/>
            <person name="Vidigal P.M.P."/>
            <person name="Silva L.C.F."/>
            <person name="Araujo L.C."/>
            <person name="Laguardia C.N."/>
            <person name="Dias R.S."/>
            <person name="Sousa M.P."/>
            <person name="Paula S.O."/>
            <person name="Silva C."/>
        </authorList>
    </citation>
    <scope>NUCLEOTIDE SEQUENCE [LARGE SCALE GENOMIC DNA]</scope>
    <source>
        <strain evidence="2 3">P48SEP</strain>
    </source>
</reference>
<proteinExistence type="predicted"/>
<keyword evidence="1" id="KW-1133">Transmembrane helix</keyword>
<keyword evidence="1" id="KW-0472">Membrane</keyword>
<feature type="transmembrane region" description="Helical" evidence="1">
    <location>
        <begin position="84"/>
        <end position="103"/>
    </location>
</feature>
<feature type="transmembrane region" description="Helical" evidence="1">
    <location>
        <begin position="36"/>
        <end position="58"/>
    </location>
</feature>
<dbReference type="RefSeq" id="WP_144305308.1">
    <property type="nucleotide sequence ID" value="NZ_QMIF01000006.1"/>
</dbReference>
<name>A0A6P1ZHA1_9BACT</name>
<dbReference type="AlphaFoldDB" id="A0A6P1ZHA1"/>